<comment type="caution">
    <text evidence="3">The sequence shown here is derived from an EMBL/GenBank/DDBJ whole genome shotgun (WGS) entry which is preliminary data.</text>
</comment>
<evidence type="ECO:0000313" key="3">
    <source>
        <dbReference type="EMBL" id="MDK9494256.1"/>
    </source>
</evidence>
<dbReference type="PANTHER" id="PTHR33744">
    <property type="entry name" value="CARBOHYDRATE DIACID REGULATOR"/>
    <property type="match status" value="1"/>
</dbReference>
<dbReference type="Gene3D" id="1.10.10.2840">
    <property type="entry name" value="PucR C-terminal helix-turn-helix domain"/>
    <property type="match status" value="1"/>
</dbReference>
<proteinExistence type="predicted"/>
<keyword evidence="4" id="KW-1185">Reference proteome</keyword>
<feature type="domain" description="Purine catabolism PurC-like" evidence="1">
    <location>
        <begin position="20"/>
        <end position="120"/>
    </location>
</feature>
<evidence type="ECO:0000259" key="2">
    <source>
        <dbReference type="Pfam" id="PF13556"/>
    </source>
</evidence>
<reference evidence="3 4" key="1">
    <citation type="submission" date="2023-05" db="EMBL/GenBank/DDBJ databases">
        <title>Sequencing and Assembly of Streptomyces sp. NP73.</title>
        <authorList>
            <person name="Konwar A.N."/>
            <person name="Saikia K."/>
            <person name="Thakur D."/>
        </authorList>
    </citation>
    <scope>NUCLEOTIDE SEQUENCE [LARGE SCALE GENOMIC DNA]</scope>
    <source>
        <strain evidence="3 4">NP73</strain>
    </source>
</reference>
<dbReference type="Proteomes" id="UP001223390">
    <property type="component" value="Unassembled WGS sequence"/>
</dbReference>
<dbReference type="EMBL" id="JASITI010000001">
    <property type="protein sequence ID" value="MDK9494256.1"/>
    <property type="molecule type" value="Genomic_DNA"/>
</dbReference>
<feature type="domain" description="PucR C-terminal helix-turn-helix" evidence="2">
    <location>
        <begin position="489"/>
        <end position="546"/>
    </location>
</feature>
<dbReference type="Pfam" id="PF13556">
    <property type="entry name" value="HTH_30"/>
    <property type="match status" value="1"/>
</dbReference>
<gene>
    <name evidence="3" type="ORF">QEZ40_000126</name>
</gene>
<dbReference type="InterPro" id="IPR051448">
    <property type="entry name" value="CdaR-like_regulators"/>
</dbReference>
<evidence type="ECO:0000259" key="1">
    <source>
        <dbReference type="Pfam" id="PF07905"/>
    </source>
</evidence>
<dbReference type="InterPro" id="IPR012914">
    <property type="entry name" value="PucR_dom"/>
</dbReference>
<sequence length="548" mass="57624">MQLRDVILSGGPAPFRYLGGGEEGLRRPVLAAVTIDLPDPGRFVSPGDLVLSGLVWLRPDLGRADAFVRIILEAGAVALGAGEAEFGNVPDELVRACERHGLPLFAVGVDVPFGPVAEFVARGRSGARVGNLAALVDRHRRLMASRPGSGAGAGALLDLLLSELDLRAHVLSPTGRLIAGARPPLPERTATALAGRFLAAERSGRRAPHRTAAQGVPYSLFPVRSAPGAGPALTDWAVAVEADSGDWHDERIGLVERLAGLISVERGGRDADRTARRRAAGRLLGLLDSGGTGTGARDRVRDAAGRLAAEAPGGAGRWQAVAARLDGVPGGDGPSPVRDLLEEVLLHPACLGPGAARRIGLAAALDGREAVAFVRAAPGAELTPEAVREAACGALPRGLRGGERLSLGLGDPVADPDDLRHTLAEARSARRVAAGTEAEAEAVAVRGTADMAAHVMSLLPLLPAEVRRAFSRRLLAPLHAYDRRHQSELVPTLRSFLEHDGSWARCGEALHLHVNSLRYRINRIESLTGRDLARLEDKMDFAAALRMD</sequence>
<dbReference type="PANTHER" id="PTHR33744:SF17">
    <property type="entry name" value="CONSERVED PROTEIN"/>
    <property type="match status" value="1"/>
</dbReference>
<organism evidence="3 4">
    <name type="scientific">Streptomyces katrae</name>
    <dbReference type="NCBI Taxonomy" id="68223"/>
    <lineage>
        <taxon>Bacteria</taxon>
        <taxon>Bacillati</taxon>
        <taxon>Actinomycetota</taxon>
        <taxon>Actinomycetes</taxon>
        <taxon>Kitasatosporales</taxon>
        <taxon>Streptomycetaceae</taxon>
        <taxon>Streptomyces</taxon>
    </lineage>
</organism>
<accession>A0ABT7GLV6</accession>
<dbReference type="Pfam" id="PF07905">
    <property type="entry name" value="PucR"/>
    <property type="match status" value="1"/>
</dbReference>
<dbReference type="RefSeq" id="WP_285340154.1">
    <property type="nucleotide sequence ID" value="NZ_JASITI010000001.1"/>
</dbReference>
<protein>
    <submittedName>
        <fullName evidence="3">Helix-turn-helix domain-containing protein</fullName>
    </submittedName>
</protein>
<evidence type="ECO:0000313" key="4">
    <source>
        <dbReference type="Proteomes" id="UP001223390"/>
    </source>
</evidence>
<dbReference type="InterPro" id="IPR042070">
    <property type="entry name" value="PucR_C-HTH_sf"/>
</dbReference>
<dbReference type="InterPro" id="IPR025736">
    <property type="entry name" value="PucR_C-HTH_dom"/>
</dbReference>
<name>A0ABT7GLV6_9ACTN</name>